<evidence type="ECO:0000259" key="2">
    <source>
        <dbReference type="Pfam" id="PF01636"/>
    </source>
</evidence>
<dbReference type="PANTHER" id="PTHR21064">
    <property type="entry name" value="AMINOGLYCOSIDE PHOSPHOTRANSFERASE DOMAIN-CONTAINING PROTEIN-RELATED"/>
    <property type="match status" value="1"/>
</dbReference>
<dbReference type="InterPro" id="IPR050249">
    <property type="entry name" value="Pseudomonas-type_ThrB"/>
</dbReference>
<comment type="similarity">
    <text evidence="1">Belongs to the pseudomonas-type ThrB family.</text>
</comment>
<dbReference type="AlphaFoldDB" id="A0A4R5E0W6"/>
<dbReference type="InterPro" id="IPR011009">
    <property type="entry name" value="Kinase-like_dom_sf"/>
</dbReference>
<protein>
    <recommendedName>
        <fullName evidence="2">Aminoglycoside phosphotransferase domain-containing protein</fullName>
    </recommendedName>
</protein>
<dbReference type="InterPro" id="IPR002575">
    <property type="entry name" value="Aminoglycoside_PTrfase"/>
</dbReference>
<feature type="domain" description="Aminoglycoside phosphotransferase" evidence="2">
    <location>
        <begin position="39"/>
        <end position="247"/>
    </location>
</feature>
<evidence type="ECO:0000313" key="4">
    <source>
        <dbReference type="Proteomes" id="UP000294850"/>
    </source>
</evidence>
<dbReference type="OrthoDB" id="241498at2"/>
<comment type="caution">
    <text evidence="3">The sequence shown here is derived from an EMBL/GenBank/DDBJ whole genome shotgun (WGS) entry which is preliminary data.</text>
</comment>
<evidence type="ECO:0000256" key="1">
    <source>
        <dbReference type="ARBA" id="ARBA00038240"/>
    </source>
</evidence>
<dbReference type="EMBL" id="SMFL01000001">
    <property type="protein sequence ID" value="TDE18590.1"/>
    <property type="molecule type" value="Genomic_DNA"/>
</dbReference>
<gene>
    <name evidence="3" type="ORF">E0F88_03365</name>
</gene>
<dbReference type="RefSeq" id="WP_131956641.1">
    <property type="nucleotide sequence ID" value="NZ_SMFL01000001.1"/>
</dbReference>
<dbReference type="Proteomes" id="UP000294850">
    <property type="component" value="Unassembled WGS sequence"/>
</dbReference>
<proteinExistence type="inferred from homology"/>
<sequence length="332" mass="39673">MSVFPTQYSTLLSSALGSYLEQAYGFENLTCRLLIRNVSDTYLLQNGDERYIFKLYRDSHRKLDEIKAEAELLNILKERNAKISYPISDLNHGQIQSFEAAEGVRHGILFSFAAGKPTHDYYDGRLKTIGREMALIHNITSKVSLKFPRRTYDVQTTLIKPLKYIQPEFEELPEEYEWLKSTTEKVLDKINQFDLSKFSYGYCHYDFLPHNFHFDEQDNITFFDFDFAGKGLLANDLMTFYMHYFFEVHFKKQTQEEADQKFEIFLNAYREIRPVSEAEIAAIPYLGFAFWLFFLEFYQLHFEDWSNTFYTLRFKKERMGWIRSWVEKYCKF</sequence>
<dbReference type="SUPFAM" id="SSF56112">
    <property type="entry name" value="Protein kinase-like (PK-like)"/>
    <property type="match status" value="1"/>
</dbReference>
<evidence type="ECO:0000313" key="3">
    <source>
        <dbReference type="EMBL" id="TDE18590.1"/>
    </source>
</evidence>
<dbReference type="PANTHER" id="PTHR21064:SF6">
    <property type="entry name" value="AMINOGLYCOSIDE PHOSPHOTRANSFERASE DOMAIN-CONTAINING PROTEIN"/>
    <property type="match status" value="1"/>
</dbReference>
<dbReference type="GO" id="GO:0004413">
    <property type="term" value="F:homoserine kinase activity"/>
    <property type="evidence" value="ECO:0007669"/>
    <property type="project" value="TreeGrafter"/>
</dbReference>
<name>A0A4R5E0W6_9BACT</name>
<dbReference type="GO" id="GO:0009088">
    <property type="term" value="P:threonine biosynthetic process"/>
    <property type="evidence" value="ECO:0007669"/>
    <property type="project" value="TreeGrafter"/>
</dbReference>
<dbReference type="Pfam" id="PF01636">
    <property type="entry name" value="APH"/>
    <property type="match status" value="1"/>
</dbReference>
<accession>A0A4R5E0W6</accession>
<dbReference type="Gene3D" id="3.90.1200.10">
    <property type="match status" value="1"/>
</dbReference>
<dbReference type="Gene3D" id="3.30.200.20">
    <property type="entry name" value="Phosphorylase Kinase, domain 1"/>
    <property type="match status" value="1"/>
</dbReference>
<keyword evidence="4" id="KW-1185">Reference proteome</keyword>
<reference evidence="3 4" key="1">
    <citation type="submission" date="2019-03" db="EMBL/GenBank/DDBJ databases">
        <title>Dyadobacter AR-3-6 sp. nov., isolated from arctic soil.</title>
        <authorList>
            <person name="Chaudhary D.K."/>
        </authorList>
    </citation>
    <scope>NUCLEOTIDE SEQUENCE [LARGE SCALE GENOMIC DNA]</scope>
    <source>
        <strain evidence="3 4">AR-3-6</strain>
    </source>
</reference>
<organism evidence="3 4">
    <name type="scientific">Dyadobacter psychrotolerans</name>
    <dbReference type="NCBI Taxonomy" id="2541721"/>
    <lineage>
        <taxon>Bacteria</taxon>
        <taxon>Pseudomonadati</taxon>
        <taxon>Bacteroidota</taxon>
        <taxon>Cytophagia</taxon>
        <taxon>Cytophagales</taxon>
        <taxon>Spirosomataceae</taxon>
        <taxon>Dyadobacter</taxon>
    </lineage>
</organism>